<organism evidence="3 4">
    <name type="scientific">Dyella monticola</name>
    <dbReference type="NCBI Taxonomy" id="1927958"/>
    <lineage>
        <taxon>Bacteria</taxon>
        <taxon>Pseudomonadati</taxon>
        <taxon>Pseudomonadota</taxon>
        <taxon>Gammaproteobacteria</taxon>
        <taxon>Lysobacterales</taxon>
        <taxon>Rhodanobacteraceae</taxon>
        <taxon>Dyella</taxon>
    </lineage>
</organism>
<dbReference type="SMART" id="SM00060">
    <property type="entry name" value="FN3"/>
    <property type="match status" value="5"/>
</dbReference>
<name>A0A370X9Y3_9GAMM</name>
<keyword evidence="4" id="KW-1185">Reference proteome</keyword>
<proteinExistence type="predicted"/>
<feature type="domain" description="Fibronectin type-III" evidence="2">
    <location>
        <begin position="1612"/>
        <end position="1698"/>
    </location>
</feature>
<dbReference type="Gene3D" id="2.60.40.10">
    <property type="entry name" value="Immunoglobulins"/>
    <property type="match status" value="5"/>
</dbReference>
<dbReference type="InterPro" id="IPR036116">
    <property type="entry name" value="FN3_sf"/>
</dbReference>
<comment type="caution">
    <text evidence="3">The sequence shown here is derived from an EMBL/GenBank/DDBJ whole genome shotgun (WGS) entry which is preliminary data.</text>
</comment>
<accession>A0A370X9Y3</accession>
<dbReference type="Pfam" id="PF05593">
    <property type="entry name" value="RHS_repeat"/>
    <property type="match status" value="1"/>
</dbReference>
<dbReference type="Gene3D" id="2.180.10.10">
    <property type="entry name" value="RHS repeat-associated core"/>
    <property type="match status" value="3"/>
</dbReference>
<evidence type="ECO:0000313" key="3">
    <source>
        <dbReference type="EMBL" id="RDS85067.1"/>
    </source>
</evidence>
<protein>
    <recommendedName>
        <fullName evidence="2">Fibronectin type-III domain-containing protein</fullName>
    </recommendedName>
</protein>
<dbReference type="Pfam" id="PF25023">
    <property type="entry name" value="TEN_YD-shell"/>
    <property type="match status" value="1"/>
</dbReference>
<reference evidence="3 4" key="1">
    <citation type="submission" date="2018-07" db="EMBL/GenBank/DDBJ databases">
        <title>Dyella monticola sp. nov. and Dyella psychrodurans sp. nov. isolated from monsoon evergreen broad-leaved forest soil of Dinghu Mountain, China.</title>
        <authorList>
            <person name="Gao Z."/>
            <person name="Qiu L."/>
        </authorList>
    </citation>
    <scope>NUCLEOTIDE SEQUENCE [LARGE SCALE GENOMIC DNA]</scope>
    <source>
        <strain evidence="3 4">4G-K06</strain>
    </source>
</reference>
<dbReference type="PROSITE" id="PS50853">
    <property type="entry name" value="FN3"/>
    <property type="match status" value="4"/>
</dbReference>
<dbReference type="InterPro" id="IPR013783">
    <property type="entry name" value="Ig-like_fold"/>
</dbReference>
<dbReference type="InterPro" id="IPR050708">
    <property type="entry name" value="T6SS_VgrG/RHS"/>
</dbReference>
<dbReference type="SUPFAM" id="SSF49265">
    <property type="entry name" value="Fibronectin type III"/>
    <property type="match status" value="5"/>
</dbReference>
<dbReference type="InterPro" id="IPR056823">
    <property type="entry name" value="TEN-like_YD-shell"/>
</dbReference>
<keyword evidence="1" id="KW-0677">Repeat</keyword>
<feature type="domain" description="Fibronectin type-III" evidence="2">
    <location>
        <begin position="1699"/>
        <end position="1786"/>
    </location>
</feature>
<feature type="domain" description="Fibronectin type-III" evidence="2">
    <location>
        <begin position="1789"/>
        <end position="1878"/>
    </location>
</feature>
<dbReference type="InterPro" id="IPR006530">
    <property type="entry name" value="YD"/>
</dbReference>
<dbReference type="PANTHER" id="PTHR32305">
    <property type="match status" value="1"/>
</dbReference>
<dbReference type="InterPro" id="IPR031325">
    <property type="entry name" value="RHS_repeat"/>
</dbReference>
<gene>
    <name evidence="3" type="ORF">DWU98_03785</name>
</gene>
<dbReference type="NCBIfam" id="TIGR01643">
    <property type="entry name" value="YD_repeat_2x"/>
    <property type="match status" value="1"/>
</dbReference>
<evidence type="ECO:0000256" key="1">
    <source>
        <dbReference type="ARBA" id="ARBA00022737"/>
    </source>
</evidence>
<evidence type="ECO:0000313" key="4">
    <source>
        <dbReference type="Proteomes" id="UP000254258"/>
    </source>
</evidence>
<dbReference type="CDD" id="cd00063">
    <property type="entry name" value="FN3"/>
    <property type="match status" value="3"/>
</dbReference>
<dbReference type="EMBL" id="QRBE01000001">
    <property type="protein sequence ID" value="RDS85067.1"/>
    <property type="molecule type" value="Genomic_DNA"/>
</dbReference>
<dbReference type="PANTHER" id="PTHR32305:SF15">
    <property type="entry name" value="PROTEIN RHSA-RELATED"/>
    <property type="match status" value="1"/>
</dbReference>
<feature type="domain" description="Fibronectin type-III" evidence="2">
    <location>
        <begin position="1516"/>
        <end position="1608"/>
    </location>
</feature>
<dbReference type="InterPro" id="IPR003961">
    <property type="entry name" value="FN3_dom"/>
</dbReference>
<dbReference type="Proteomes" id="UP000254258">
    <property type="component" value="Unassembled WGS sequence"/>
</dbReference>
<sequence>MHREARDWGRIGVCLCLAWALGTSGLARSQSTVTPDQEYQQLIKVNQDIQPLGANPFGENISPYNGELSFEETDVSLAGNGPAIVIARSLSTTNPLSYSFDADRPFADWDLDIPRIETVVVAKIQGGNTGWITSGLTIGSRCSNFSPPAQPSPTKNGDEWYPDQWWYGYHLIVPGEGSQDLMTRAPANALAPAAGTSTYSIITKQNWMIACTASNAADDGGQGFIALAPDGTQYTFTHLVLRSMTTLDSGGTGVGGLNPLQRNDAFMYVTQVVDRFGNSLTYSYNNTNGNLTSITASDGRSVTINYDSTGFLITSITANTSGTNVAPRTWTYAYNTSNPDLPTLTSVSLPDGSAWSYNLGAFQTTPMTTIASGDCSANNLGTVAEATVTGTITHPSGLTGTFTLQVLPHGRSYVQHICWGPTGSGTDSPYYQYPEQYYQPTITSKSFSGAGVPAETWSYNYSAANASSTADACAASGTCASTVWTDVTDPNGNDVVYSYSNKWGYTEGQLLSTTYYSGAAAGNNVLRTETNTYANPTGGPWPTQYGEDLQDRNNIQQTTELAPLQIRQTQEEGDTYTWSAAKYDNYAHPIDVTRSNSIGGQQPIEETTTYLDDPNLWVLDPVVSVLNNTTGETELFNKYDTGTDLLIKRYRFGELMMTYSYDNSGQLLTFMDGDSNVTALGNYKLGVPQEIDYPDGGTELLTVDDLRQITSITDQNNNTTQYSYDPIGRIQQITYPTNDKVSWYPKTFSYTFVNSAERGIAAGHWDRVTTVGNAVTTTYFDTKLRPILSDTSNGSQDITTATSYDWTGATTFASYPVYGQPAITGLSTGTHHTYDALERETLTQEDSELGSLSTTTAYLSGAGKQVTDPKGNVTTTYYQVFDEPDYKDPVSVSAPGGVTQLIARDIYGNPTSITQSGAYGSENDSVTKTLAYDSVHRLCAISEPESGTTLMGYDPANNLAWSIQGQPPGSACVSTQPANATTRSYDPMNRVLTIQPPAGTQVTNYQYDAVGNIVFVSSQTNGTGGTQQAFTYDTRNLLTTEALGLPGAGYTWAMGYAYDAYGHASAVAYPSYNNAIETVVYSPDALGRATQVSSYATGISYFPNNQVAGFTYGSGASYTAQQNTRQLLSNFSDGMGGSAAINEGYTYDANGNITNVADDVPNGTRGKTFTYDALNRLTSATASGLYGVESYTYDALNNLRSRVTGGNTLTLNYNASNQLASVSEGATTTTVYGYDNQGNRNSLSSGGATTTYNFDVENQLLNVSGVESYFYDAAGRRVTKTNTSGAVSAYYMYDQAGQLMYEFDPATATGTNYVYLGTKLIAKDVMQQVEIPTGVTTSPANPTAGTPFTVSWNAVPDATSYTLQTTNGLSGTTTVYNGSATSTTQTLTTGGAQWYQLNACSSAGCSGWAAVQVAVWPGIPTFGPLPTGTDNGGYTVSWSAPPGADTYDVGVSTDGGTTWTALATGTTSNSIAQPGNVTGSYTYRVQAHNRQVTGTAGWAVSPVVTVNTSYGVTPTPTPTLSVPGTSYSGSATISWTAASPVTSYTLQQSANGGSTWATVPLTGTTSANVTGLAAGSYVYQLQACNTAGGGNACTSWVAGGPMVVTLPPSPAPTASVQTVNSNSGIYIVDWSGNNEATSYTVQMQVNGGAWTTVQTSTGTAYDATGQTDATYAYRVEACNVAGCSGWSNTVTTTVLLPPGASSLSGGGTSNTGSYGVSWSAVATATSYTLQESVNSGAYATVQSSGATSWSTSGRGNGTYQYRVQACNGGGCGPWSNVVTETVTLIPGTPLPSITLTGSTSKYTMHVSWSAMANATSYKLEMKSTAENGTVTSPEPVYTGSATTFSEIGNNEVTYDFQVQACNSTGCSAWSEWSGIFVP</sequence>
<evidence type="ECO:0000259" key="2">
    <source>
        <dbReference type="PROSITE" id="PS50853"/>
    </source>
</evidence>